<feature type="region of interest" description="Disordered" evidence="1">
    <location>
        <begin position="54"/>
        <end position="98"/>
    </location>
</feature>
<dbReference type="SMART" id="SM00382">
    <property type="entry name" value="AAA"/>
    <property type="match status" value="1"/>
</dbReference>
<evidence type="ECO:0000313" key="3">
    <source>
        <dbReference type="EMBL" id="NJW53559.1"/>
    </source>
</evidence>
<dbReference type="PANTHER" id="PTHR42759:SF1">
    <property type="entry name" value="MAGNESIUM-CHELATASE SUBUNIT CHLD"/>
    <property type="match status" value="1"/>
</dbReference>
<sequence length="448" mass="50770">MYFTENLDKEALLLIKSDSDIKESYEAIKILSDDFQTKQEDALELDNMIASWLQKQTKKTKKEAKPKPQKTSKPPKSKTPKPPKAQEPKEPKKPGKKKKEDLIKELLEQLGDDQQVSADQVEIIVKNILNNRKICFEDLCEDLTKAISETRNVKVHIPKMNTNSFKDETPNLLKIIDDIVLGNNVMLIGGAGTGKTFLAEKVASVMGLDVEVINCNQFTSPIEINGGQTIEGYQEGKLIKAWSTGKLLILDELPKLDPNTAGILNEALAKTALPENSSRAYITNTRGDRFKKKQGFGVIATGNVYPNTESTAYGANNKQDLSLLDRFGGSVYEIEKNPDFEKNVILPNHLFIWAVADSIRTLVETNKWEAQVSIRFMETSLRSYLAEMAAIRDGEKNMEDRKTYKSVVDSFLWTFTEVQQVEIKRVIQYSKYFNNYQYRNIDIDKNPL</sequence>
<keyword evidence="4" id="KW-1185">Reference proteome</keyword>
<dbReference type="Pfam" id="PF07728">
    <property type="entry name" value="AAA_5"/>
    <property type="match status" value="1"/>
</dbReference>
<protein>
    <submittedName>
        <fullName evidence="3">AAA family ATPase</fullName>
    </submittedName>
</protein>
<feature type="compositionally biased region" description="Basic and acidic residues" evidence="1">
    <location>
        <begin position="84"/>
        <end position="98"/>
    </location>
</feature>
<dbReference type="EMBL" id="JAAVJR010000006">
    <property type="protein sequence ID" value="NJW53559.1"/>
    <property type="molecule type" value="Genomic_DNA"/>
</dbReference>
<dbReference type="InterPro" id="IPR027417">
    <property type="entry name" value="P-loop_NTPase"/>
</dbReference>
<dbReference type="InterPro" id="IPR003593">
    <property type="entry name" value="AAA+_ATPase"/>
</dbReference>
<dbReference type="Gene3D" id="3.40.50.300">
    <property type="entry name" value="P-loop containing nucleotide triphosphate hydrolases"/>
    <property type="match status" value="1"/>
</dbReference>
<feature type="domain" description="AAA+ ATPase" evidence="2">
    <location>
        <begin position="181"/>
        <end position="338"/>
    </location>
</feature>
<evidence type="ECO:0000313" key="4">
    <source>
        <dbReference type="Proteomes" id="UP000703674"/>
    </source>
</evidence>
<evidence type="ECO:0000256" key="1">
    <source>
        <dbReference type="SAM" id="MobiDB-lite"/>
    </source>
</evidence>
<proteinExistence type="predicted"/>
<dbReference type="InterPro" id="IPR011704">
    <property type="entry name" value="ATPase_dyneun-rel_AAA"/>
</dbReference>
<name>A0ABX1D2X8_9FLAO</name>
<accession>A0ABX1D2X8</accession>
<dbReference type="RefSeq" id="WP_168138665.1">
    <property type="nucleotide sequence ID" value="NZ_JAAVJR010000006.1"/>
</dbReference>
<reference evidence="3 4" key="1">
    <citation type="submission" date="2020-03" db="EMBL/GenBank/DDBJ databases">
        <title>Salinimicrobium sp. nov, isolated from SCS.</title>
        <authorList>
            <person name="Cao W.R."/>
        </authorList>
    </citation>
    <scope>NUCLEOTIDE SEQUENCE [LARGE SCALE GENOMIC DNA]</scope>
    <source>
        <strain evidence="4">J15B91</strain>
    </source>
</reference>
<dbReference type="Proteomes" id="UP000703674">
    <property type="component" value="Unassembled WGS sequence"/>
</dbReference>
<comment type="caution">
    <text evidence="3">The sequence shown here is derived from an EMBL/GenBank/DDBJ whole genome shotgun (WGS) entry which is preliminary data.</text>
</comment>
<organism evidence="3 4">
    <name type="scientific">Salinimicrobium oceani</name>
    <dbReference type="NCBI Taxonomy" id="2722702"/>
    <lineage>
        <taxon>Bacteria</taxon>
        <taxon>Pseudomonadati</taxon>
        <taxon>Bacteroidota</taxon>
        <taxon>Flavobacteriia</taxon>
        <taxon>Flavobacteriales</taxon>
        <taxon>Flavobacteriaceae</taxon>
        <taxon>Salinimicrobium</taxon>
    </lineage>
</organism>
<evidence type="ECO:0000259" key="2">
    <source>
        <dbReference type="SMART" id="SM00382"/>
    </source>
</evidence>
<dbReference type="PANTHER" id="PTHR42759">
    <property type="entry name" value="MOXR FAMILY PROTEIN"/>
    <property type="match status" value="1"/>
</dbReference>
<dbReference type="SUPFAM" id="SSF52540">
    <property type="entry name" value="P-loop containing nucleoside triphosphate hydrolases"/>
    <property type="match status" value="1"/>
</dbReference>
<dbReference type="InterPro" id="IPR050764">
    <property type="entry name" value="CbbQ/NirQ/NorQ/GpvN"/>
</dbReference>
<dbReference type="CDD" id="cd00009">
    <property type="entry name" value="AAA"/>
    <property type="match status" value="1"/>
</dbReference>
<gene>
    <name evidence="3" type="ORF">HC175_11565</name>
</gene>
<feature type="compositionally biased region" description="Basic residues" evidence="1">
    <location>
        <begin position="56"/>
        <end position="81"/>
    </location>
</feature>